<dbReference type="InterPro" id="IPR001890">
    <property type="entry name" value="RNA-binding_CRM"/>
</dbReference>
<accession>A0AAW8B2F8</accession>
<gene>
    <name evidence="4" type="primary">yhbY</name>
    <name evidence="4" type="ORF">Q8A57_06370</name>
</gene>
<dbReference type="InterPro" id="IPR051925">
    <property type="entry name" value="RNA-binding_domain"/>
</dbReference>
<sequence length="100" mass="11009">MTLSNEDKKHLRRLGHNLNPVVTVAGNGLSESVLAEIDRALNDHELIKVKLAVGGKEAKQQVIAEITEKLHAEAVQSIGHIVLLLRRSEKPNAHLSNLLR</sequence>
<comment type="caution">
    <text evidence="4">The sequence shown here is derived from an EMBL/GenBank/DDBJ whole genome shotgun (WGS) entry which is preliminary data.</text>
</comment>
<reference evidence="4" key="1">
    <citation type="journal article" date="2010" name="Int. J. Syst. Evol. Microbiol.">
        <title>Porticoccus litoralis gen. nov., sp. nov., a gammaproteobacterium isolated from the Yellow Sea.</title>
        <authorList>
            <person name="Oh H.M."/>
            <person name="Kim H."/>
            <person name="Kim K.M."/>
            <person name="Min G.S."/>
            <person name="Cho J.C."/>
        </authorList>
    </citation>
    <scope>NUCLEOTIDE SEQUENCE</scope>
    <source>
        <strain evidence="4">DSM 25064</strain>
    </source>
</reference>
<name>A0AAW8B2F8_9GAMM</name>
<evidence type="ECO:0000313" key="4">
    <source>
        <dbReference type="EMBL" id="MDP1520592.1"/>
    </source>
</evidence>
<dbReference type="Pfam" id="PF01985">
    <property type="entry name" value="CRS1_YhbY"/>
    <property type="match status" value="1"/>
</dbReference>
<dbReference type="AlphaFoldDB" id="A0AAW8B2F8"/>
<organism evidence="4 5">
    <name type="scientific">Porticoccus litoralis</name>
    <dbReference type="NCBI Taxonomy" id="434086"/>
    <lineage>
        <taxon>Bacteria</taxon>
        <taxon>Pseudomonadati</taxon>
        <taxon>Pseudomonadota</taxon>
        <taxon>Gammaproteobacteria</taxon>
        <taxon>Cellvibrionales</taxon>
        <taxon>Porticoccaceae</taxon>
        <taxon>Porticoccus</taxon>
    </lineage>
</organism>
<dbReference type="EMBL" id="JAUUUU010000002">
    <property type="protein sequence ID" value="MDP1520592.1"/>
    <property type="molecule type" value="Genomic_DNA"/>
</dbReference>
<dbReference type="PROSITE" id="PS51295">
    <property type="entry name" value="CRM"/>
    <property type="match status" value="1"/>
</dbReference>
<dbReference type="PANTHER" id="PTHR40065">
    <property type="entry name" value="RNA-BINDING PROTEIN YHBY"/>
    <property type="match status" value="1"/>
</dbReference>
<dbReference type="RefSeq" id="WP_305170138.1">
    <property type="nucleotide sequence ID" value="NZ_JAUUUU010000002.1"/>
</dbReference>
<proteinExistence type="predicted"/>
<evidence type="ECO:0000256" key="2">
    <source>
        <dbReference type="PROSITE-ProRule" id="PRU00626"/>
    </source>
</evidence>
<dbReference type="Gene3D" id="3.30.110.60">
    <property type="entry name" value="YhbY-like"/>
    <property type="match status" value="1"/>
</dbReference>
<dbReference type="SUPFAM" id="SSF75471">
    <property type="entry name" value="YhbY-like"/>
    <property type="match status" value="1"/>
</dbReference>
<evidence type="ECO:0000256" key="1">
    <source>
        <dbReference type="ARBA" id="ARBA00022884"/>
    </source>
</evidence>
<reference evidence="4" key="2">
    <citation type="submission" date="2023-08" db="EMBL/GenBank/DDBJ databases">
        <authorList>
            <person name="Luo J."/>
        </authorList>
    </citation>
    <scope>NUCLEOTIDE SEQUENCE</scope>
    <source>
        <strain evidence="4">DSM 25064</strain>
    </source>
</reference>
<dbReference type="SMART" id="SM01103">
    <property type="entry name" value="CRS1_YhbY"/>
    <property type="match status" value="1"/>
</dbReference>
<dbReference type="InterPro" id="IPR035920">
    <property type="entry name" value="YhbY-like_sf"/>
</dbReference>
<dbReference type="NCBIfam" id="TIGR00253">
    <property type="entry name" value="RNA_bind_YhbY"/>
    <property type="match status" value="1"/>
</dbReference>
<keyword evidence="5" id="KW-1185">Reference proteome</keyword>
<dbReference type="InterPro" id="IPR017924">
    <property type="entry name" value="RNA-binding_YhbY"/>
</dbReference>
<dbReference type="PANTHER" id="PTHR40065:SF3">
    <property type="entry name" value="RNA-BINDING PROTEIN YHBY"/>
    <property type="match status" value="1"/>
</dbReference>
<protein>
    <submittedName>
        <fullName evidence="4">Ribosome assembly RNA-binding protein YhbY</fullName>
    </submittedName>
</protein>
<feature type="domain" description="CRM" evidence="3">
    <location>
        <begin position="1"/>
        <end position="97"/>
    </location>
</feature>
<keyword evidence="1 2" id="KW-0694">RNA-binding</keyword>
<evidence type="ECO:0000313" key="5">
    <source>
        <dbReference type="Proteomes" id="UP001178354"/>
    </source>
</evidence>
<evidence type="ECO:0000259" key="3">
    <source>
        <dbReference type="PROSITE" id="PS51295"/>
    </source>
</evidence>
<dbReference type="Proteomes" id="UP001178354">
    <property type="component" value="Unassembled WGS sequence"/>
</dbReference>
<dbReference type="GO" id="GO:0003723">
    <property type="term" value="F:RNA binding"/>
    <property type="evidence" value="ECO:0007669"/>
    <property type="project" value="UniProtKB-UniRule"/>
</dbReference>